<dbReference type="InterPro" id="IPR016024">
    <property type="entry name" value="ARM-type_fold"/>
</dbReference>
<protein>
    <recommendedName>
        <fullName evidence="3">Wings apart-like protein C-terminal domain-containing protein</fullName>
    </recommendedName>
</protein>
<dbReference type="Gene3D" id="1.25.10.10">
    <property type="entry name" value="Leucine-rich Repeat Variant"/>
    <property type="match status" value="1"/>
</dbReference>
<feature type="region of interest" description="Disordered" evidence="2">
    <location>
        <begin position="619"/>
        <end position="642"/>
    </location>
</feature>
<evidence type="ECO:0000313" key="4">
    <source>
        <dbReference type="EMBL" id="GJJ73723.1"/>
    </source>
</evidence>
<reference evidence="4" key="1">
    <citation type="submission" date="2021-11" db="EMBL/GenBank/DDBJ databases">
        <authorList>
            <person name="Herlambang A."/>
            <person name="Guo Y."/>
            <person name="Takashima Y."/>
            <person name="Nishizawa T."/>
        </authorList>
    </citation>
    <scope>NUCLEOTIDE SEQUENCE</scope>
    <source>
        <strain evidence="4">E1425</strain>
    </source>
</reference>
<dbReference type="Pfam" id="PF07814">
    <property type="entry name" value="WAPL"/>
    <property type="match status" value="1"/>
</dbReference>
<reference evidence="4" key="2">
    <citation type="journal article" date="2022" name="Microbiol. Resour. Announc.">
        <title>Whole-Genome Sequence of Entomortierella parvispora E1425, a Mucoromycotan Fungus Associated with Burkholderiaceae-Related Endosymbiotic Bacteria.</title>
        <authorList>
            <person name="Herlambang A."/>
            <person name="Guo Y."/>
            <person name="Takashima Y."/>
            <person name="Narisawa K."/>
            <person name="Ohta H."/>
            <person name="Nishizawa T."/>
        </authorList>
    </citation>
    <scope>NUCLEOTIDE SEQUENCE</scope>
    <source>
        <strain evidence="4">E1425</strain>
    </source>
</reference>
<feature type="region of interest" description="Disordered" evidence="2">
    <location>
        <begin position="1"/>
        <end position="94"/>
    </location>
</feature>
<evidence type="ECO:0000259" key="3">
    <source>
        <dbReference type="Pfam" id="PF07814"/>
    </source>
</evidence>
<feature type="compositionally biased region" description="Polar residues" evidence="2">
    <location>
        <begin position="33"/>
        <end position="55"/>
    </location>
</feature>
<dbReference type="InterPro" id="IPR011989">
    <property type="entry name" value="ARM-like"/>
</dbReference>
<keyword evidence="5" id="KW-1185">Reference proteome</keyword>
<feature type="compositionally biased region" description="Polar residues" evidence="2">
    <location>
        <begin position="7"/>
        <end position="19"/>
    </location>
</feature>
<comment type="similarity">
    <text evidence="1">Belongs to the WAPL family.</text>
</comment>
<dbReference type="SUPFAM" id="SSF48371">
    <property type="entry name" value="ARM repeat"/>
    <property type="match status" value="1"/>
</dbReference>
<feature type="compositionally biased region" description="Polar residues" evidence="2">
    <location>
        <begin position="442"/>
        <end position="452"/>
    </location>
</feature>
<comment type="caution">
    <text evidence="4">The sequence shown here is derived from an EMBL/GenBank/DDBJ whole genome shotgun (WGS) entry which is preliminary data.</text>
</comment>
<dbReference type="PANTHER" id="PTHR22100:SF13">
    <property type="entry name" value="WINGS APART-LIKE PROTEIN HOMOLOG"/>
    <property type="match status" value="1"/>
</dbReference>
<dbReference type="OrthoDB" id="78088at2759"/>
<dbReference type="EMBL" id="BQFW01000008">
    <property type="protein sequence ID" value="GJJ73723.1"/>
    <property type="molecule type" value="Genomic_DNA"/>
</dbReference>
<sequence>MPRRGVNTKSPRLTYSRQRSLAEHDGNVLDLGDTSSDSEPAQSLPSPAFTLSPTSPGVGGLKRSRSSRSSLGLHDPISRTSSQSSLSKRENNEQRVALKASHELRESGQSHRFRDEMDYTLEGVRNKDKLKIRRVSCLELAKSMLKQEFLIQIRTHHYMPKVFEAIREDRDPVVLSCLVLMITLVIQDSRESLKSVIAIPRLVEFLCQGLDEDMDPMAILPSGKQDVMMYNDFKDLARQSGILEKGQKVLTKSIILSSLNAIINECVFKKDFTTMTAIDRDPDFLNLVIEILIDDLAWIKEPSSSPGASLPDVLDIARIENCLRILERLSLISKKPSRALAGSVRLFTLLSQLIILCRAHAFQYPQRKESINLILHTLRLLINVTNGSEPCCERLAESGALPILVQNIIQFYGHCRNFNPDSEDEMTQQNPNSNKPDGRIQWTAQPSESSGSELGHISQLLTPGDTIEDPIESRSDDETPSILEIQNDANGWYDILLLSIGLMINILEVNQRHREQVVEQAISLDCKALGDCFHEQCRCEKSTDALERLVGVYNVEVTISELTENQVLAAYLALLLGCIVDGSQEREGRLYLAAEGQTLVPMLELLKSFIDFNQSIMEEHQGQQEPQGDMSHPTLSQEQQQLQYQEGSSYFPSFSPSSSLSRANSFMTLTLDDNELDVTMASPLFSGTLSSAPSTFSSLSSLSPPASPPLSLKSWAPSSLASSAMILSGASTLTSTAPVAAIEKDAISFNDIGSSSADETRKSFLRIIDVLQSAEDRHSSQD</sequence>
<gene>
    <name evidence="4" type="ORF">EMPS_06081</name>
</gene>
<name>A0A9P3HC35_9FUNG</name>
<dbReference type="AlphaFoldDB" id="A0A9P3HC35"/>
<proteinExistence type="inferred from homology"/>
<dbReference type="PANTHER" id="PTHR22100">
    <property type="entry name" value="WINGS APART-LIKE PROTEIN HOMOLOG"/>
    <property type="match status" value="1"/>
</dbReference>
<accession>A0A9P3HC35</accession>
<dbReference type="InterPro" id="IPR039874">
    <property type="entry name" value="WAPL"/>
</dbReference>
<evidence type="ECO:0000256" key="1">
    <source>
        <dbReference type="ARBA" id="ARBA00006854"/>
    </source>
</evidence>
<evidence type="ECO:0000313" key="5">
    <source>
        <dbReference type="Proteomes" id="UP000827284"/>
    </source>
</evidence>
<feature type="domain" description="Wings apart-like protein C-terminal" evidence="3">
    <location>
        <begin position="99"/>
        <end position="421"/>
    </location>
</feature>
<evidence type="ECO:0000256" key="2">
    <source>
        <dbReference type="SAM" id="MobiDB-lite"/>
    </source>
</evidence>
<organism evidence="4 5">
    <name type="scientific">Entomortierella parvispora</name>
    <dbReference type="NCBI Taxonomy" id="205924"/>
    <lineage>
        <taxon>Eukaryota</taxon>
        <taxon>Fungi</taxon>
        <taxon>Fungi incertae sedis</taxon>
        <taxon>Mucoromycota</taxon>
        <taxon>Mortierellomycotina</taxon>
        <taxon>Mortierellomycetes</taxon>
        <taxon>Mortierellales</taxon>
        <taxon>Mortierellaceae</taxon>
        <taxon>Entomortierella</taxon>
    </lineage>
</organism>
<feature type="compositionally biased region" description="Low complexity" evidence="2">
    <location>
        <begin position="67"/>
        <end position="86"/>
    </location>
</feature>
<dbReference type="InterPro" id="IPR022771">
    <property type="entry name" value="WAPL_C"/>
</dbReference>
<feature type="region of interest" description="Disordered" evidence="2">
    <location>
        <begin position="420"/>
        <end position="457"/>
    </location>
</feature>
<dbReference type="Proteomes" id="UP000827284">
    <property type="component" value="Unassembled WGS sequence"/>
</dbReference>